<dbReference type="PANTHER" id="PTHR43861">
    <property type="entry name" value="TRANS-ACONITATE 2-METHYLTRANSFERASE-RELATED"/>
    <property type="match status" value="1"/>
</dbReference>
<evidence type="ECO:0000313" key="4">
    <source>
        <dbReference type="Proteomes" id="UP000265663"/>
    </source>
</evidence>
<evidence type="ECO:0000313" key="3">
    <source>
        <dbReference type="EMBL" id="RMZ71178.1"/>
    </source>
</evidence>
<protein>
    <submittedName>
        <fullName evidence="3">Methyltransferase</fullName>
    </submittedName>
</protein>
<evidence type="ECO:0000256" key="2">
    <source>
        <dbReference type="SAM" id="MobiDB-lite"/>
    </source>
</evidence>
<dbReference type="Gene3D" id="3.40.50.150">
    <property type="entry name" value="Vaccinia Virus protein VP39"/>
    <property type="match status" value="1"/>
</dbReference>
<sequence length="297" mass="32952">MRRNSLPPLRTLPRNPAPTHHIHVPTLHYTTMTQVHPHPPTPLSTMSSNQEINNARFSKEALEWDSNKKHVESTQKTLEAIKSYVPAFKEGRNKDLDVLEIGCGTGLLSFMLAPHVRSLIGVDTASGMISAFDTKLADLETDRPNLCAVNHFLTNPDEHELQSAAALLATQRGEAASPPYAYRFDLIVSHLTLHHIPSMAAILETMSKCLKPGGVVALTDYEDFGSEAVPFHPVSKRPGVERHGIKRAEMEELLLGTGFNEVRVEEAFVLRKEVDAENGKPAREMDFPFLMCFGVKS</sequence>
<feature type="region of interest" description="Disordered" evidence="2">
    <location>
        <begin position="1"/>
        <end position="21"/>
    </location>
</feature>
<evidence type="ECO:0000256" key="1">
    <source>
        <dbReference type="ARBA" id="ARBA00022679"/>
    </source>
</evidence>
<organism evidence="3 4">
    <name type="scientific">Pyrenophora seminiperda CCB06</name>
    <dbReference type="NCBI Taxonomy" id="1302712"/>
    <lineage>
        <taxon>Eukaryota</taxon>
        <taxon>Fungi</taxon>
        <taxon>Dikarya</taxon>
        <taxon>Ascomycota</taxon>
        <taxon>Pezizomycotina</taxon>
        <taxon>Dothideomycetes</taxon>
        <taxon>Pleosporomycetidae</taxon>
        <taxon>Pleosporales</taxon>
        <taxon>Pleosporineae</taxon>
        <taxon>Pleosporaceae</taxon>
        <taxon>Pyrenophora</taxon>
    </lineage>
</organism>
<dbReference type="PANTHER" id="PTHR43861:SF3">
    <property type="entry name" value="PUTATIVE (AFU_ORTHOLOGUE AFUA_2G14390)-RELATED"/>
    <property type="match status" value="1"/>
</dbReference>
<reference evidence="3 4" key="1">
    <citation type="journal article" date="2014" name="PLoS ONE">
        <title>De novo Genome Assembly of the Fungal Plant Pathogen Pyrenophora semeniperda.</title>
        <authorList>
            <person name="Soliai M.M."/>
            <person name="Meyer S.E."/>
            <person name="Udall J.A."/>
            <person name="Elzinga D.E."/>
            <person name="Hermansen R.A."/>
            <person name="Bodily P.M."/>
            <person name="Hart A.A."/>
            <person name="Coleman C.E."/>
        </authorList>
    </citation>
    <scope>NUCLEOTIDE SEQUENCE [LARGE SCALE GENOMIC DNA]</scope>
    <source>
        <strain evidence="3 4">CCB06</strain>
        <tissue evidence="3">Mycelium</tissue>
    </source>
</reference>
<proteinExistence type="predicted"/>
<keyword evidence="1 3" id="KW-0808">Transferase</keyword>
<dbReference type="GO" id="GO:0008168">
    <property type="term" value="F:methyltransferase activity"/>
    <property type="evidence" value="ECO:0007669"/>
    <property type="project" value="UniProtKB-KW"/>
</dbReference>
<dbReference type="SUPFAM" id="SSF53335">
    <property type="entry name" value="S-adenosyl-L-methionine-dependent methyltransferases"/>
    <property type="match status" value="1"/>
</dbReference>
<dbReference type="OrthoDB" id="66144at2759"/>
<dbReference type="Proteomes" id="UP000265663">
    <property type="component" value="Unassembled WGS sequence"/>
</dbReference>
<accession>A0A3M7M9Q9</accession>
<dbReference type="AlphaFoldDB" id="A0A3M7M9Q9"/>
<dbReference type="EMBL" id="KE747826">
    <property type="protein sequence ID" value="RMZ71178.1"/>
    <property type="molecule type" value="Genomic_DNA"/>
</dbReference>
<dbReference type="Pfam" id="PF13489">
    <property type="entry name" value="Methyltransf_23"/>
    <property type="match status" value="1"/>
</dbReference>
<dbReference type="GO" id="GO:0032259">
    <property type="term" value="P:methylation"/>
    <property type="evidence" value="ECO:0007669"/>
    <property type="project" value="UniProtKB-KW"/>
</dbReference>
<name>A0A3M7M9Q9_9PLEO</name>
<keyword evidence="4" id="KW-1185">Reference proteome</keyword>
<keyword evidence="3" id="KW-0489">Methyltransferase</keyword>
<dbReference type="CDD" id="cd02440">
    <property type="entry name" value="AdoMet_MTases"/>
    <property type="match status" value="1"/>
</dbReference>
<dbReference type="InterPro" id="IPR029063">
    <property type="entry name" value="SAM-dependent_MTases_sf"/>
</dbReference>
<gene>
    <name evidence="3" type="ORF">GMOD_00005694</name>
</gene>